<dbReference type="SMART" id="SM00871">
    <property type="entry name" value="AraC_E_bind"/>
    <property type="match status" value="1"/>
</dbReference>
<name>A0A0F6H639_LEPIR</name>
<evidence type="ECO:0000313" key="2">
    <source>
        <dbReference type="EMBL" id="EKO23688.1"/>
    </source>
</evidence>
<proteinExistence type="predicted"/>
<dbReference type="InterPro" id="IPR029442">
    <property type="entry name" value="GyrI-like"/>
</dbReference>
<dbReference type="InterPro" id="IPR010499">
    <property type="entry name" value="AraC_E-bd"/>
</dbReference>
<dbReference type="Pfam" id="PF06445">
    <property type="entry name" value="GyrI-like"/>
    <property type="match status" value="1"/>
</dbReference>
<dbReference type="PANTHER" id="PTHR36444">
    <property type="entry name" value="TRANSCRIPTIONAL REGULATOR PROTEIN YOBU-RELATED"/>
    <property type="match status" value="1"/>
</dbReference>
<feature type="domain" description="AraC effector-binding" evidence="1">
    <location>
        <begin position="3"/>
        <end position="161"/>
    </location>
</feature>
<dbReference type="InterPro" id="IPR053182">
    <property type="entry name" value="YobU-like_regulator"/>
</dbReference>
<accession>A0A0F6H639</accession>
<dbReference type="PANTHER" id="PTHR36444:SF2">
    <property type="entry name" value="TRANSCRIPTIONAL REGULATOR PROTEIN YOBU-RELATED"/>
    <property type="match status" value="1"/>
</dbReference>
<reference evidence="2 3" key="1">
    <citation type="submission" date="2012-09" db="EMBL/GenBank/DDBJ databases">
        <authorList>
            <person name="Harkins D.M."/>
            <person name="Durkin A.S."/>
            <person name="Brinkac L.M."/>
            <person name="Selengut J.D."/>
            <person name="Sanka R."/>
            <person name="DePew J."/>
            <person name="Purushe J."/>
            <person name="Chanthongthip A."/>
            <person name="Lattana O."/>
            <person name="Phetsouvanh R."/>
            <person name="Newton P.N."/>
            <person name="Vinetz J.M."/>
            <person name="Sutton G.G."/>
            <person name="Nelson W.C."/>
            <person name="Fouts D.E."/>
        </authorList>
    </citation>
    <scope>NUCLEOTIDE SEQUENCE [LARGE SCALE GENOMIC DNA]</scope>
    <source>
        <strain evidence="2 3">UI 12621</strain>
    </source>
</reference>
<dbReference type="Proteomes" id="UP000006324">
    <property type="component" value="Unassembled WGS sequence"/>
</dbReference>
<sequence length="164" mass="19158">MIVQTKIESITEKKLIGIRMQMNFSNYQIGLLWGKFIPKCAQIKNRISSDLLSLAVYPKSFSFSKKDFNPESHFERWAGVEVNDFEHIPSDMESLVIPAGEYAIFHYKGLNTDVRIFEYIHGEWLPDSMYALDHRPHFEVLGDKYRNGDPNSEENIYIPIRPKK</sequence>
<organism evidence="2 3">
    <name type="scientific">Leptospira interrogans str. UI 12621</name>
    <dbReference type="NCBI Taxonomy" id="1049937"/>
    <lineage>
        <taxon>Bacteria</taxon>
        <taxon>Pseudomonadati</taxon>
        <taxon>Spirochaetota</taxon>
        <taxon>Spirochaetia</taxon>
        <taxon>Leptospirales</taxon>
        <taxon>Leptospiraceae</taxon>
        <taxon>Leptospira</taxon>
    </lineage>
</organism>
<protein>
    <submittedName>
        <fullName evidence="2">GyrI-like small molecule binding domain protein</fullName>
    </submittedName>
</protein>
<dbReference type="SUPFAM" id="SSF55136">
    <property type="entry name" value="Probable bacterial effector-binding domain"/>
    <property type="match status" value="1"/>
</dbReference>
<evidence type="ECO:0000259" key="1">
    <source>
        <dbReference type="SMART" id="SM00871"/>
    </source>
</evidence>
<gene>
    <name evidence="2" type="ORF">LEP1GSC104_0039</name>
</gene>
<comment type="caution">
    <text evidence="2">The sequence shown here is derived from an EMBL/GenBank/DDBJ whole genome shotgun (WGS) entry which is preliminary data.</text>
</comment>
<dbReference type="AlphaFoldDB" id="A0A0F6H639"/>
<dbReference type="InterPro" id="IPR011256">
    <property type="entry name" value="Reg_factor_effector_dom_sf"/>
</dbReference>
<dbReference type="Gene3D" id="3.20.80.10">
    <property type="entry name" value="Regulatory factor, effector binding domain"/>
    <property type="match status" value="1"/>
</dbReference>
<dbReference type="EMBL" id="AHNQ02000036">
    <property type="protein sequence ID" value="EKO23688.1"/>
    <property type="molecule type" value="Genomic_DNA"/>
</dbReference>
<evidence type="ECO:0000313" key="3">
    <source>
        <dbReference type="Proteomes" id="UP000006324"/>
    </source>
</evidence>
<dbReference type="RefSeq" id="WP_000636981.1">
    <property type="nucleotide sequence ID" value="NZ_AHNQ02000036.1"/>
</dbReference>